<organism evidence="2 3">
    <name type="scientific">Rhodoferax saidenbachensis</name>
    <dbReference type="NCBI Taxonomy" id="1484693"/>
    <lineage>
        <taxon>Bacteria</taxon>
        <taxon>Pseudomonadati</taxon>
        <taxon>Pseudomonadota</taxon>
        <taxon>Betaproteobacteria</taxon>
        <taxon>Burkholderiales</taxon>
        <taxon>Comamonadaceae</taxon>
        <taxon>Rhodoferax</taxon>
    </lineage>
</organism>
<dbReference type="KEGG" id="rsb:RS694_07730"/>
<reference evidence="2 3" key="1">
    <citation type="submission" date="2017-01" db="EMBL/GenBank/DDBJ databases">
        <authorList>
            <person name="Mah S.A."/>
            <person name="Swanson W.J."/>
            <person name="Moy G.W."/>
            <person name="Vacquier V.D."/>
        </authorList>
    </citation>
    <scope>NUCLEOTIDE SEQUENCE [LARGE SCALE GENOMIC DNA]</scope>
    <source>
        <strain evidence="2 3">DSM 22694</strain>
    </source>
</reference>
<proteinExistence type="predicted"/>
<name>A0A1P8KFC2_9BURK</name>
<dbReference type="PANTHER" id="PTHR37089:SF4">
    <property type="entry name" value="EXPORTED PROTEIN"/>
    <property type="match status" value="1"/>
</dbReference>
<dbReference type="SMART" id="SM00972">
    <property type="entry name" value="SCPU"/>
    <property type="match status" value="1"/>
</dbReference>
<dbReference type="PANTHER" id="PTHR37089">
    <property type="entry name" value="PROTEIN U-RELATED"/>
    <property type="match status" value="1"/>
</dbReference>
<sequence>MTALSASAAGTMTGQLNAQMVLQAGCIISGAPGAGSSGVNFGTLDFGSHPSTFTGVLTAAANGGAGGAGATQITCSTDITALNVSVSGGNNVGQGAAVGTGARAMKLGTSTYLPYDVYSDSALTTPYPTAASSVGVVLPGTGAPFPLPIFGRINKTSVNAMPSGTYTDVLQVTLSW</sequence>
<accession>A0A1P8KFC2</accession>
<dbReference type="eggNOG" id="COG5430">
    <property type="taxonomic scope" value="Bacteria"/>
</dbReference>
<protein>
    <recommendedName>
        <fullName evidence="1">Spore coat protein U/FanG domain-containing protein</fullName>
    </recommendedName>
</protein>
<evidence type="ECO:0000259" key="1">
    <source>
        <dbReference type="Pfam" id="PF05229"/>
    </source>
</evidence>
<evidence type="ECO:0000313" key="2">
    <source>
        <dbReference type="EMBL" id="APW44747.1"/>
    </source>
</evidence>
<gene>
    <name evidence="2" type="ORF">RS694_07730</name>
</gene>
<dbReference type="InterPro" id="IPR007893">
    <property type="entry name" value="Spore_coat_U/FanG"/>
</dbReference>
<dbReference type="AlphaFoldDB" id="A0A1P8KFC2"/>
<feature type="domain" description="Spore coat protein U/FanG" evidence="1">
    <location>
        <begin position="13"/>
        <end position="173"/>
    </location>
</feature>
<evidence type="ECO:0000313" key="3">
    <source>
        <dbReference type="Proteomes" id="UP000186110"/>
    </source>
</evidence>
<dbReference type="EMBL" id="CP019239">
    <property type="protein sequence ID" value="APW44747.1"/>
    <property type="molecule type" value="Genomic_DNA"/>
</dbReference>
<dbReference type="STRING" id="1484693.RS694_07730"/>
<keyword evidence="3" id="KW-1185">Reference proteome</keyword>
<dbReference type="InterPro" id="IPR053167">
    <property type="entry name" value="Spore_coat_component"/>
</dbReference>
<dbReference type="Pfam" id="PF05229">
    <property type="entry name" value="SCPU"/>
    <property type="match status" value="1"/>
</dbReference>
<dbReference type="Proteomes" id="UP000186110">
    <property type="component" value="Chromosome"/>
</dbReference>